<name>A0A8J7K5J4_9GAMM</name>
<keyword evidence="3" id="KW-1185">Reference proteome</keyword>
<proteinExistence type="predicted"/>
<dbReference type="AlphaFoldDB" id="A0A8J7K5J4"/>
<accession>A0A8J7K5J4</accession>
<gene>
    <name evidence="2" type="ORF">IOQ59_00220</name>
</gene>
<evidence type="ECO:0000313" key="3">
    <source>
        <dbReference type="Proteomes" id="UP000640333"/>
    </source>
</evidence>
<feature type="chain" id="PRO_5035199252" evidence="1">
    <location>
        <begin position="23"/>
        <end position="308"/>
    </location>
</feature>
<feature type="signal peptide" evidence="1">
    <location>
        <begin position="1"/>
        <end position="22"/>
    </location>
</feature>
<dbReference type="EMBL" id="JADEYS010000001">
    <property type="protein sequence ID" value="MBE9395681.1"/>
    <property type="molecule type" value="Genomic_DNA"/>
</dbReference>
<dbReference type="RefSeq" id="WP_193951241.1">
    <property type="nucleotide sequence ID" value="NZ_JADEYS010000001.1"/>
</dbReference>
<evidence type="ECO:0000313" key="2">
    <source>
        <dbReference type="EMBL" id="MBE9395681.1"/>
    </source>
</evidence>
<sequence length="308" mass="36025">MNHSDTLLLLCSACLLTSTATAGQWELKTDLKYTDGSGSDITSYDSAGDFDKRKVKQKRKTQLETLLTYTVESTLPELEYIGRVGHLFKHTKDKDLQLKDDGSLKKDKTRTEFERITYAGLGLRYDTGRILGADRWLLKARYDRYLHVSYGANQLHEDAKARSGDLKGYEWSVKAEGEYSTHWPGIYLHPFVEYKQERLNLWHDDTRDKIQEAEMEQQYEAGLFLSWITPLDGWELTTGPYWQRELDAERADDEKDWVWDDDERWIAQVKLEYEAPMPGFEMEFAIEQHLNGGDQGERRYNLELSYEF</sequence>
<evidence type="ECO:0000256" key="1">
    <source>
        <dbReference type="SAM" id="SignalP"/>
    </source>
</evidence>
<comment type="caution">
    <text evidence="2">The sequence shown here is derived from an EMBL/GenBank/DDBJ whole genome shotgun (WGS) entry which is preliminary data.</text>
</comment>
<dbReference type="Proteomes" id="UP000640333">
    <property type="component" value="Unassembled WGS sequence"/>
</dbReference>
<reference evidence="2" key="1">
    <citation type="submission" date="2020-10" db="EMBL/GenBank/DDBJ databases">
        <title>Bacterium isolated from coastal waters sediment.</title>
        <authorList>
            <person name="Chen R.-J."/>
            <person name="Lu D.-C."/>
            <person name="Zhu K.-L."/>
            <person name="Du Z.-J."/>
        </authorList>
    </citation>
    <scope>NUCLEOTIDE SEQUENCE</scope>
    <source>
        <strain evidence="2">N1Y112</strain>
    </source>
</reference>
<keyword evidence="1" id="KW-0732">Signal</keyword>
<protein>
    <submittedName>
        <fullName evidence="2">Uncharacterized protein</fullName>
    </submittedName>
</protein>
<organism evidence="2 3">
    <name type="scientific">Pontibacterium sinense</name>
    <dbReference type="NCBI Taxonomy" id="2781979"/>
    <lineage>
        <taxon>Bacteria</taxon>
        <taxon>Pseudomonadati</taxon>
        <taxon>Pseudomonadota</taxon>
        <taxon>Gammaproteobacteria</taxon>
        <taxon>Oceanospirillales</taxon>
        <taxon>Oceanospirillaceae</taxon>
        <taxon>Pontibacterium</taxon>
    </lineage>
</organism>